<dbReference type="PROSITE" id="PS00184">
    <property type="entry name" value="GARS"/>
    <property type="match status" value="1"/>
</dbReference>
<keyword evidence="1 5" id="KW-0436">Ligase</keyword>
<evidence type="ECO:0000256" key="3">
    <source>
        <dbReference type="ARBA" id="ARBA00022840"/>
    </source>
</evidence>
<dbReference type="InterPro" id="IPR020559">
    <property type="entry name" value="PRibGlycinamide_synth_CS"/>
</dbReference>
<protein>
    <submittedName>
        <fullName evidence="5">Phosphoribosylamine--glycine ligase</fullName>
    </submittedName>
</protein>
<name>T1BSW1_9ZZZZ</name>
<keyword evidence="2" id="KW-0547">Nucleotide-binding</keyword>
<feature type="non-terminal residue" evidence="5">
    <location>
        <position position="1"/>
    </location>
</feature>
<comment type="caution">
    <text evidence="5">The sequence shown here is derived from an EMBL/GenBank/DDBJ whole genome shotgun (WGS) entry which is preliminary data.</text>
</comment>
<dbReference type="GO" id="GO:0009113">
    <property type="term" value="P:purine nucleobase biosynthetic process"/>
    <property type="evidence" value="ECO:0007669"/>
    <property type="project" value="InterPro"/>
</dbReference>
<dbReference type="AlphaFoldDB" id="T1BSW1"/>
<dbReference type="PANTHER" id="PTHR43472">
    <property type="entry name" value="PHOSPHORIBOSYLAMINE--GLYCINE LIGASE"/>
    <property type="match status" value="1"/>
</dbReference>
<evidence type="ECO:0000313" key="5">
    <source>
        <dbReference type="EMBL" id="EQD56284.1"/>
    </source>
</evidence>
<dbReference type="InterPro" id="IPR000115">
    <property type="entry name" value="PRibGlycinamide_synth"/>
</dbReference>
<dbReference type="InterPro" id="IPR020561">
    <property type="entry name" value="PRibGlycinamid_synth_ATP-grasp"/>
</dbReference>
<evidence type="ECO:0000256" key="2">
    <source>
        <dbReference type="ARBA" id="ARBA00022741"/>
    </source>
</evidence>
<reference evidence="5" key="2">
    <citation type="journal article" date="2014" name="ISME J.">
        <title>Microbial stratification in low pH oxic and suboxic macroscopic growths along an acid mine drainage.</title>
        <authorList>
            <person name="Mendez-Garcia C."/>
            <person name="Mesa V."/>
            <person name="Sprenger R.R."/>
            <person name="Richter M."/>
            <person name="Diez M.S."/>
            <person name="Solano J."/>
            <person name="Bargiela R."/>
            <person name="Golyshina O.V."/>
            <person name="Manteca A."/>
            <person name="Ramos J.L."/>
            <person name="Gallego J.R."/>
            <person name="Llorente I."/>
            <person name="Martins Dos Santos V.A."/>
            <person name="Jensen O.N."/>
            <person name="Pelaez A.I."/>
            <person name="Sanchez J."/>
            <person name="Ferrer M."/>
        </authorList>
    </citation>
    <scope>NUCLEOTIDE SEQUENCE</scope>
</reference>
<organism evidence="5">
    <name type="scientific">mine drainage metagenome</name>
    <dbReference type="NCBI Taxonomy" id="410659"/>
    <lineage>
        <taxon>unclassified sequences</taxon>
        <taxon>metagenomes</taxon>
        <taxon>ecological metagenomes</taxon>
    </lineage>
</organism>
<reference evidence="5" key="1">
    <citation type="submission" date="2013-08" db="EMBL/GenBank/DDBJ databases">
        <authorList>
            <person name="Mendez C."/>
            <person name="Richter M."/>
            <person name="Ferrer M."/>
            <person name="Sanchez J."/>
        </authorList>
    </citation>
    <scope>NUCLEOTIDE SEQUENCE</scope>
</reference>
<dbReference type="SUPFAM" id="SSF56059">
    <property type="entry name" value="Glutathione synthetase ATP-binding domain-like"/>
    <property type="match status" value="1"/>
</dbReference>
<dbReference type="SMART" id="SM01209">
    <property type="entry name" value="GARS_A"/>
    <property type="match status" value="1"/>
</dbReference>
<feature type="domain" description="Phosphoribosylglycinamide synthetase ATP-grasp (A)" evidence="4">
    <location>
        <begin position="1"/>
        <end position="73"/>
    </location>
</feature>
<dbReference type="Gene3D" id="3.30.470.20">
    <property type="entry name" value="ATP-grasp fold, B domain"/>
    <property type="match status" value="1"/>
</dbReference>
<sequence length="101" mass="10581">GPNTGGMGAYSPAPLVTPELHARIMREVIEPTILGLAADGTPYTGFLYAGLMIAADGAPRVLEFNCRLGDPETQPVLSRLRSDLTPLCEAALTGRLDTVSA</sequence>
<feature type="non-terminal residue" evidence="5">
    <location>
        <position position="101"/>
    </location>
</feature>
<evidence type="ECO:0000256" key="1">
    <source>
        <dbReference type="ARBA" id="ARBA00022598"/>
    </source>
</evidence>
<dbReference type="EMBL" id="AUZZ01003701">
    <property type="protein sequence ID" value="EQD56284.1"/>
    <property type="molecule type" value="Genomic_DNA"/>
</dbReference>
<evidence type="ECO:0000259" key="4">
    <source>
        <dbReference type="Pfam" id="PF01071"/>
    </source>
</evidence>
<dbReference type="Pfam" id="PF01071">
    <property type="entry name" value="GARS_A"/>
    <property type="match status" value="1"/>
</dbReference>
<keyword evidence="3" id="KW-0067">ATP-binding</keyword>
<dbReference type="PANTHER" id="PTHR43472:SF1">
    <property type="entry name" value="PHOSPHORIBOSYLAMINE--GLYCINE LIGASE, CHLOROPLASTIC"/>
    <property type="match status" value="1"/>
</dbReference>
<dbReference type="GO" id="GO:0004637">
    <property type="term" value="F:phosphoribosylamine-glycine ligase activity"/>
    <property type="evidence" value="ECO:0007669"/>
    <property type="project" value="InterPro"/>
</dbReference>
<dbReference type="GO" id="GO:0005524">
    <property type="term" value="F:ATP binding"/>
    <property type="evidence" value="ECO:0007669"/>
    <property type="project" value="UniProtKB-KW"/>
</dbReference>
<proteinExistence type="predicted"/>
<accession>T1BSW1</accession>
<gene>
    <name evidence="5" type="ORF">B2A_05334</name>
</gene>